<comment type="similarity">
    <text evidence="1">Belongs to the ROK (NagC/XylR) family.</text>
</comment>
<evidence type="ECO:0000313" key="3">
    <source>
        <dbReference type="Proteomes" id="UP000274046"/>
    </source>
</evidence>
<comment type="caution">
    <text evidence="2">The sequence shown here is derived from an EMBL/GenBank/DDBJ whole genome shotgun (WGS) entry which is preliminary data.</text>
</comment>
<dbReference type="Gene3D" id="1.10.10.10">
    <property type="entry name" value="Winged helix-like DNA-binding domain superfamily/Winged helix DNA-binding domain"/>
    <property type="match status" value="1"/>
</dbReference>
<dbReference type="SUPFAM" id="SSF53067">
    <property type="entry name" value="Actin-like ATPase domain"/>
    <property type="match status" value="1"/>
</dbReference>
<dbReference type="PANTHER" id="PTHR18964:SF149">
    <property type="entry name" value="BIFUNCTIONAL UDP-N-ACETYLGLUCOSAMINE 2-EPIMERASE_N-ACETYLMANNOSAMINE KINASE"/>
    <property type="match status" value="1"/>
</dbReference>
<dbReference type="InterPro" id="IPR036388">
    <property type="entry name" value="WH-like_DNA-bd_sf"/>
</dbReference>
<dbReference type="OrthoDB" id="9810372at2"/>
<evidence type="ECO:0000313" key="2">
    <source>
        <dbReference type="EMBL" id="RNL54533.1"/>
    </source>
</evidence>
<protein>
    <submittedName>
        <fullName evidence="2">ROK family protein</fullName>
    </submittedName>
</protein>
<reference evidence="2 3" key="1">
    <citation type="submission" date="2018-10" db="EMBL/GenBank/DDBJ databases">
        <title>Genome sequencing of Pedobacter jejuensis TNB23.</title>
        <authorList>
            <person name="Cho Y.-J."/>
            <person name="Cho A."/>
            <person name="Kim O.-S."/>
        </authorList>
    </citation>
    <scope>NUCLEOTIDE SEQUENCE [LARGE SCALE GENOMIC DNA]</scope>
    <source>
        <strain evidence="2 3">TNB23</strain>
    </source>
</reference>
<sequence>MGILLRPNYFSVDEERLNQLSNMDRKKYLQKIQILKYIYQNEVATVSEIFTTVGISSPTGLILIKELIADDILEKKGKGESNGGRKPDTYLLKDATFYIVSIDMEKFRTRAVILDNNNNFITTIHTLGKGISKDESTLPDLYTFINELISSSKIDKSRLVGIGISMPGLVDGEAGMNYTYLRPERKEKTLQQVLEEVFGYPVFLQNDVKCAAIAESKYGLAKGISDALVVLMDWGVGLGIIMDGKMRKGSRGFSGEVGHIPLMDEGALCYCGKKGCLETVASGVALARMAKEGIKSGQHSLLNELSDYEVEKIEPHLVIDAANRGDQYAISILSVVGNNLGKGIATLVQLFNPELIILGGKMAEAKQYITIPIIQAINTYSMTEIRENTRIDTSELGQDSCILGVASMVINSIIERQVKFAEL</sequence>
<evidence type="ECO:0000256" key="1">
    <source>
        <dbReference type="ARBA" id="ARBA00006479"/>
    </source>
</evidence>
<dbReference type="Pfam" id="PF00480">
    <property type="entry name" value="ROK"/>
    <property type="match status" value="1"/>
</dbReference>
<name>A0A3N0BXQ4_9SPHI</name>
<dbReference type="InterPro" id="IPR049874">
    <property type="entry name" value="ROK_cs"/>
</dbReference>
<keyword evidence="3" id="KW-1185">Reference proteome</keyword>
<dbReference type="EMBL" id="RBEE01000011">
    <property type="protein sequence ID" value="RNL54533.1"/>
    <property type="molecule type" value="Genomic_DNA"/>
</dbReference>
<gene>
    <name evidence="2" type="ORF">D7004_06995</name>
</gene>
<dbReference type="RefSeq" id="WP_123205159.1">
    <property type="nucleotide sequence ID" value="NZ_RBEE01000011.1"/>
</dbReference>
<dbReference type="InterPro" id="IPR036390">
    <property type="entry name" value="WH_DNA-bd_sf"/>
</dbReference>
<organism evidence="2 3">
    <name type="scientific">Pedobacter jejuensis</name>
    <dbReference type="NCBI Taxonomy" id="1268550"/>
    <lineage>
        <taxon>Bacteria</taxon>
        <taxon>Pseudomonadati</taxon>
        <taxon>Bacteroidota</taxon>
        <taxon>Sphingobacteriia</taxon>
        <taxon>Sphingobacteriales</taxon>
        <taxon>Sphingobacteriaceae</taxon>
        <taxon>Pedobacter</taxon>
    </lineage>
</organism>
<accession>A0A3N0BXQ4</accession>
<dbReference type="Gene3D" id="3.30.420.40">
    <property type="match status" value="2"/>
</dbReference>
<dbReference type="AlphaFoldDB" id="A0A3N0BXQ4"/>
<dbReference type="InterPro" id="IPR000600">
    <property type="entry name" value="ROK"/>
</dbReference>
<proteinExistence type="inferred from homology"/>
<dbReference type="InterPro" id="IPR043129">
    <property type="entry name" value="ATPase_NBD"/>
</dbReference>
<dbReference type="PROSITE" id="PS01125">
    <property type="entry name" value="ROK"/>
    <property type="match status" value="1"/>
</dbReference>
<dbReference type="PANTHER" id="PTHR18964">
    <property type="entry name" value="ROK (REPRESSOR, ORF, KINASE) FAMILY"/>
    <property type="match status" value="1"/>
</dbReference>
<dbReference type="SUPFAM" id="SSF46785">
    <property type="entry name" value="Winged helix' DNA-binding domain"/>
    <property type="match status" value="1"/>
</dbReference>
<dbReference type="Proteomes" id="UP000274046">
    <property type="component" value="Unassembled WGS sequence"/>
</dbReference>